<organism evidence="2 3">
    <name type="scientific">Edaphochlamys debaryana</name>
    <dbReference type="NCBI Taxonomy" id="47281"/>
    <lineage>
        <taxon>Eukaryota</taxon>
        <taxon>Viridiplantae</taxon>
        <taxon>Chlorophyta</taxon>
        <taxon>core chlorophytes</taxon>
        <taxon>Chlorophyceae</taxon>
        <taxon>CS clade</taxon>
        <taxon>Chlamydomonadales</taxon>
        <taxon>Chlamydomonadales incertae sedis</taxon>
        <taxon>Edaphochlamys</taxon>
    </lineage>
</organism>
<feature type="region of interest" description="Disordered" evidence="1">
    <location>
        <begin position="384"/>
        <end position="492"/>
    </location>
</feature>
<dbReference type="Proteomes" id="UP000612055">
    <property type="component" value="Unassembled WGS sequence"/>
</dbReference>
<name>A0A836C1V5_9CHLO</name>
<dbReference type="EMBL" id="JAEHOE010000021">
    <property type="protein sequence ID" value="KAG2495924.1"/>
    <property type="molecule type" value="Genomic_DNA"/>
</dbReference>
<evidence type="ECO:0000313" key="2">
    <source>
        <dbReference type="EMBL" id="KAG2495924.1"/>
    </source>
</evidence>
<dbReference type="InterPro" id="IPR053099">
    <property type="entry name" value="WAS/WASL-interacting_domain"/>
</dbReference>
<reference evidence="2" key="1">
    <citation type="journal article" date="2020" name="bioRxiv">
        <title>Comparative genomics of Chlamydomonas.</title>
        <authorList>
            <person name="Craig R.J."/>
            <person name="Hasan A.R."/>
            <person name="Ness R.W."/>
            <person name="Keightley P.D."/>
        </authorList>
    </citation>
    <scope>NUCLEOTIDE SEQUENCE</scope>
    <source>
        <strain evidence="2">CCAP 11/70</strain>
    </source>
</reference>
<feature type="compositionally biased region" description="Basic residues" evidence="1">
    <location>
        <begin position="342"/>
        <end position="352"/>
    </location>
</feature>
<accession>A0A836C1V5</accession>
<dbReference type="AlphaFoldDB" id="A0A836C1V5"/>
<feature type="compositionally biased region" description="Gly residues" evidence="1">
    <location>
        <begin position="409"/>
        <end position="432"/>
    </location>
</feature>
<feature type="region of interest" description="Disordered" evidence="1">
    <location>
        <begin position="326"/>
        <end position="352"/>
    </location>
</feature>
<evidence type="ECO:0000313" key="3">
    <source>
        <dbReference type="Proteomes" id="UP000612055"/>
    </source>
</evidence>
<sequence length="1064" mass="110950">MDDNNKPKKKPEEFYSFKAMDITTAGSSLADFDPVALRDIPMPGMNAAAIQSKGAALLKDAMKMFDPVQGSIKAVCIAAKIIMKILIAMMKRPIAHYDPAMYCAHVMLYFRAPLNVSEKQTSILMRDILDNGNGLRQADGFLSYYRWLGIEPEDVNDSAWVASVVNKVRVLKGNVKYGFMNIDLATDHKVYDKLKKKFLTAVETTVLDTGMAALLPQYYKLVLNEGVPIVTALPFDAQDQALPAPPGLERVEGVGVGGAAAMGPGPGKPGAGEAAWGPGGVMTTEENLTKLINGFIDIGVERYKQRHVSFKAIDKQVEGLLADKERKRAKCGQKPWTDKQRSKAHSRLLAKKRAQWEAQHHFSTQLPPITADLENSIARQLLPDWCDGRGPPARDGADFNDPFAEEGDGSGSDGEGGGGGGSGGGGSGGGGSKRSSGKGSEGGGDDEKEGSDAGGDGDGEEGGGTDGGSDRGGQAVGESREGYDPEGATEVPKTREEIVAFLVHRFLQYDPHTVRPKRFEAPKLGPSIWLQMTNESGASKREDKIDFDWPEIPQGDIDQRKPTVRDITDADVCTAVVRAYNANMIRRSEALTAARSARSARLLAARAQALRREALPGRAAALQRAMEQFRERLRRPAAYDEGPVFRAALEDPMWEAAGVKVGGAAGVALMTRLRAAVEEGRLPAVGDPLALAKALGDKVLEQPGGVFLSHLEAQLGVPLPAGVREELKQAMPEGMDMGGGEGAAAGADGKGALDAASYLGRAEEELGSDVSDMLATLQQAVSGLGLGPLDAEALAADLLQRVQDMGAQGVLEAVEARLGAALPESVRREVEKVRRLGEGEDVRRLRVRLPRGPGLRGGGVGAAMGCCSLVAGGWAVAVAAGAVDALQAAVAERLEAAEAAADALAAGDVVAAAGAAGAVGEVAAAALSGDAAGALEAALEGDMLPMPRAVREAAGQVAAVQEQLAAAEQLLGAAADPAKLVEAQAAALTGSAEGALDALEGGLAGGLGEALDTAATAIEDATDLFAAGMEIALSVDAQALTSALEDANEMFMAILEILSIDDFM</sequence>
<keyword evidence="3" id="KW-1185">Reference proteome</keyword>
<dbReference type="GO" id="GO:0005884">
    <property type="term" value="C:actin filament"/>
    <property type="evidence" value="ECO:0007669"/>
    <property type="project" value="TreeGrafter"/>
</dbReference>
<dbReference type="PANTHER" id="PTHR48226:SF1">
    <property type="entry name" value="WAS_WASL-INTERACTING PROTEIN FAMILY MEMBER 1"/>
    <property type="match status" value="1"/>
</dbReference>
<gene>
    <name evidence="2" type="ORF">HYH03_005856</name>
</gene>
<dbReference type="GO" id="GO:0030048">
    <property type="term" value="P:actin filament-based movement"/>
    <property type="evidence" value="ECO:0007669"/>
    <property type="project" value="TreeGrafter"/>
</dbReference>
<evidence type="ECO:0000256" key="1">
    <source>
        <dbReference type="SAM" id="MobiDB-lite"/>
    </source>
</evidence>
<proteinExistence type="predicted"/>
<feature type="compositionally biased region" description="Gly residues" evidence="1">
    <location>
        <begin position="464"/>
        <end position="475"/>
    </location>
</feature>
<feature type="compositionally biased region" description="Acidic residues" evidence="1">
    <location>
        <begin position="443"/>
        <end position="463"/>
    </location>
</feature>
<dbReference type="PANTHER" id="PTHR48226">
    <property type="entry name" value="OS06G0326200 PROTEIN"/>
    <property type="match status" value="1"/>
</dbReference>
<protein>
    <submittedName>
        <fullName evidence="2">Uncharacterized protein</fullName>
    </submittedName>
</protein>
<comment type="caution">
    <text evidence="2">The sequence shown here is derived from an EMBL/GenBank/DDBJ whole genome shotgun (WGS) entry which is preliminary data.</text>
</comment>